<dbReference type="RefSeq" id="XP_062774197.1">
    <property type="nucleotide sequence ID" value="XM_062918146.1"/>
</dbReference>
<feature type="region of interest" description="Disordered" evidence="1">
    <location>
        <begin position="99"/>
        <end position="127"/>
    </location>
</feature>
<evidence type="ECO:0000256" key="1">
    <source>
        <dbReference type="SAM" id="MobiDB-lite"/>
    </source>
</evidence>
<evidence type="ECO:0000313" key="3">
    <source>
        <dbReference type="Proteomes" id="UP001322277"/>
    </source>
</evidence>
<organism evidence="2 3">
    <name type="scientific">Colletotrichum destructivum</name>
    <dbReference type="NCBI Taxonomy" id="34406"/>
    <lineage>
        <taxon>Eukaryota</taxon>
        <taxon>Fungi</taxon>
        <taxon>Dikarya</taxon>
        <taxon>Ascomycota</taxon>
        <taxon>Pezizomycotina</taxon>
        <taxon>Sordariomycetes</taxon>
        <taxon>Hypocreomycetidae</taxon>
        <taxon>Glomerellales</taxon>
        <taxon>Glomerellaceae</taxon>
        <taxon>Colletotrichum</taxon>
        <taxon>Colletotrichum destructivum species complex</taxon>
    </lineage>
</organism>
<reference evidence="3" key="1">
    <citation type="journal article" date="2023" name="bioRxiv">
        <title>Complete genome of the Medicago anthracnose fungus, Colletotrichum destructivum, reveals a mini-chromosome-like region within a core chromosome.</title>
        <authorList>
            <person name="Lapalu N."/>
            <person name="Simon A."/>
            <person name="Lu A."/>
            <person name="Plaumann P.-L."/>
            <person name="Amselem J."/>
            <person name="Pigne S."/>
            <person name="Auger A."/>
            <person name="Koch C."/>
            <person name="Dallery J.-F."/>
            <person name="O'Connell R.J."/>
        </authorList>
    </citation>
    <scope>NUCLEOTIDE SEQUENCE [LARGE SCALE GENOMIC DNA]</scope>
    <source>
        <strain evidence="3">CBS 520.97</strain>
    </source>
</reference>
<name>A0AAX4I1W7_9PEZI</name>
<gene>
    <name evidence="2" type="ORF">CDEST_01987</name>
</gene>
<sequence>MATPLFRSPINGRYAYLFFSLKRGQMSGPGCRDLDQERRDAVLCSLLTLDSLLRSKPLNQVPWAEILQCISVLLAYSSAQLQAVINILAPPEHRYGSPDIIEDDLPYSRGKNSPYAPSSMPYRPDEVEPYTENRAENVSAGISAFKNGHGLWMLALAAEVIEKEDMALSRTYQECSLSEYVSMPISKPSGP</sequence>
<dbReference type="KEGG" id="cdet:87938490"/>
<dbReference type="Proteomes" id="UP001322277">
    <property type="component" value="Chromosome 1"/>
</dbReference>
<keyword evidence="3" id="KW-1185">Reference proteome</keyword>
<dbReference type="GeneID" id="87938490"/>
<accession>A0AAX4I1W7</accession>
<evidence type="ECO:0000313" key="2">
    <source>
        <dbReference type="EMBL" id="WQF76973.1"/>
    </source>
</evidence>
<dbReference type="AlphaFoldDB" id="A0AAX4I1W7"/>
<proteinExistence type="predicted"/>
<protein>
    <submittedName>
        <fullName evidence="2">Uncharacterized protein</fullName>
    </submittedName>
</protein>
<dbReference type="EMBL" id="CP137305">
    <property type="protein sequence ID" value="WQF76973.1"/>
    <property type="molecule type" value="Genomic_DNA"/>
</dbReference>